<keyword evidence="5 10" id="KW-0276">Fatty acid metabolism</keyword>
<sequence length="294" mass="34741">METLEQFYKWTEETSDPRTRDWLLLQTPWPIICIFVSYLTMIYIGPKLMKGHQAWNLKSVLIPYNFALVILSFYMFYEFLMSAALAGYSLKCQPVDYSRDPLALRMASVCWWFFFSKVIELLDTLFFILRKKENQITFLHVYHHCTMIINWYLGAKYVAGGQAFLLAMINSFVHIWMYSYYTLAAVGPHMQKYLWWKKYMTTLQLTQFFIVVAHTGYNMTIDCNFPQGFNYAVFFYAITLIILFGNFYYKSYVEKKATKKQSQNGTSHSKVSNGYHYELRSRKPESNGTNGHTN</sequence>
<organism evidence="11 12">
    <name type="scientific">Owenia fusiformis</name>
    <name type="common">Polychaete worm</name>
    <dbReference type="NCBI Taxonomy" id="6347"/>
    <lineage>
        <taxon>Eukaryota</taxon>
        <taxon>Metazoa</taxon>
        <taxon>Spiralia</taxon>
        <taxon>Lophotrochozoa</taxon>
        <taxon>Annelida</taxon>
        <taxon>Polychaeta</taxon>
        <taxon>Sedentaria</taxon>
        <taxon>Canalipalpata</taxon>
        <taxon>Sabellida</taxon>
        <taxon>Oweniida</taxon>
        <taxon>Oweniidae</taxon>
        <taxon>Owenia</taxon>
    </lineage>
</organism>
<dbReference type="GO" id="GO:0034625">
    <property type="term" value="P:fatty acid elongation, monounsaturated fatty acid"/>
    <property type="evidence" value="ECO:0007669"/>
    <property type="project" value="TreeGrafter"/>
</dbReference>
<comment type="similarity">
    <text evidence="10">Belongs to the ELO family.</text>
</comment>
<keyword evidence="7 10" id="KW-0443">Lipid metabolism</keyword>
<reference evidence="11" key="1">
    <citation type="submission" date="2022-03" db="EMBL/GenBank/DDBJ databases">
        <authorList>
            <person name="Martin C."/>
        </authorList>
    </citation>
    <scope>NUCLEOTIDE SEQUENCE</scope>
</reference>
<dbReference type="PANTHER" id="PTHR11157">
    <property type="entry name" value="FATTY ACID ACYL TRANSFERASE-RELATED"/>
    <property type="match status" value="1"/>
</dbReference>
<dbReference type="EMBL" id="CAIIXF020000001">
    <property type="protein sequence ID" value="CAH1772236.1"/>
    <property type="molecule type" value="Genomic_DNA"/>
</dbReference>
<keyword evidence="9 10" id="KW-0275">Fatty acid biosynthesis</keyword>
<feature type="transmembrane region" description="Helical" evidence="10">
    <location>
        <begin position="229"/>
        <end position="249"/>
    </location>
</feature>
<evidence type="ECO:0000313" key="11">
    <source>
        <dbReference type="EMBL" id="CAH1772236.1"/>
    </source>
</evidence>
<evidence type="ECO:0000256" key="7">
    <source>
        <dbReference type="ARBA" id="ARBA00023098"/>
    </source>
</evidence>
<feature type="transmembrane region" description="Helical" evidence="10">
    <location>
        <begin position="159"/>
        <end position="178"/>
    </location>
</feature>
<comment type="subcellular location">
    <subcellularLocation>
        <location evidence="1">Membrane</location>
        <topology evidence="1">Multi-pass membrane protein</topology>
    </subcellularLocation>
</comment>
<name>A0A8J1YAA6_OWEFU</name>
<dbReference type="InterPro" id="IPR002076">
    <property type="entry name" value="ELO_fam"/>
</dbReference>
<dbReference type="GO" id="GO:0019367">
    <property type="term" value="P:fatty acid elongation, saturated fatty acid"/>
    <property type="evidence" value="ECO:0007669"/>
    <property type="project" value="TreeGrafter"/>
</dbReference>
<evidence type="ECO:0000256" key="4">
    <source>
        <dbReference type="ARBA" id="ARBA00022692"/>
    </source>
</evidence>
<evidence type="ECO:0000256" key="5">
    <source>
        <dbReference type="ARBA" id="ARBA00022832"/>
    </source>
</evidence>
<comment type="caution">
    <text evidence="11">The sequence shown here is derived from an EMBL/GenBank/DDBJ whole genome shotgun (WGS) entry which is preliminary data.</text>
</comment>
<keyword evidence="12" id="KW-1185">Reference proteome</keyword>
<comment type="catalytic activity">
    <reaction evidence="10">
        <text>a very-long-chain acyl-CoA + malonyl-CoA + H(+) = a very-long-chain 3-oxoacyl-CoA + CO2 + CoA</text>
        <dbReference type="Rhea" id="RHEA:32727"/>
        <dbReference type="ChEBI" id="CHEBI:15378"/>
        <dbReference type="ChEBI" id="CHEBI:16526"/>
        <dbReference type="ChEBI" id="CHEBI:57287"/>
        <dbReference type="ChEBI" id="CHEBI:57384"/>
        <dbReference type="ChEBI" id="CHEBI:90725"/>
        <dbReference type="ChEBI" id="CHEBI:90736"/>
        <dbReference type="EC" id="2.3.1.199"/>
    </reaction>
</comment>
<dbReference type="GO" id="GO:0042761">
    <property type="term" value="P:very long-chain fatty acid biosynthetic process"/>
    <property type="evidence" value="ECO:0007669"/>
    <property type="project" value="TreeGrafter"/>
</dbReference>
<dbReference type="AlphaFoldDB" id="A0A8J1YAA6"/>
<keyword evidence="6 10" id="KW-1133">Transmembrane helix</keyword>
<feature type="transmembrane region" description="Helical" evidence="10">
    <location>
        <begin position="66"/>
        <end position="90"/>
    </location>
</feature>
<proteinExistence type="inferred from homology"/>
<dbReference type="Proteomes" id="UP000749559">
    <property type="component" value="Unassembled WGS sequence"/>
</dbReference>
<keyword evidence="4 10" id="KW-0812">Transmembrane</keyword>
<evidence type="ECO:0000313" key="12">
    <source>
        <dbReference type="Proteomes" id="UP000749559"/>
    </source>
</evidence>
<feature type="transmembrane region" description="Helical" evidence="10">
    <location>
        <begin position="102"/>
        <end position="129"/>
    </location>
</feature>
<dbReference type="GO" id="GO:0030148">
    <property type="term" value="P:sphingolipid biosynthetic process"/>
    <property type="evidence" value="ECO:0007669"/>
    <property type="project" value="TreeGrafter"/>
</dbReference>
<evidence type="ECO:0000256" key="1">
    <source>
        <dbReference type="ARBA" id="ARBA00004141"/>
    </source>
</evidence>
<feature type="transmembrane region" description="Helical" evidence="10">
    <location>
        <begin position="199"/>
        <end position="217"/>
    </location>
</feature>
<dbReference type="GO" id="GO:0005789">
    <property type="term" value="C:endoplasmic reticulum membrane"/>
    <property type="evidence" value="ECO:0007669"/>
    <property type="project" value="TreeGrafter"/>
</dbReference>
<accession>A0A8J1YAA6</accession>
<dbReference type="OrthoDB" id="434092at2759"/>
<gene>
    <name evidence="11" type="ORF">OFUS_LOCUS23</name>
</gene>
<evidence type="ECO:0000256" key="2">
    <source>
        <dbReference type="ARBA" id="ARBA00022516"/>
    </source>
</evidence>
<dbReference type="PANTHER" id="PTHR11157:SF126">
    <property type="entry name" value="ELONGATION OF VERY LONG CHAIN FATTY ACIDS PROTEIN"/>
    <property type="match status" value="1"/>
</dbReference>
<dbReference type="GO" id="GO:0009922">
    <property type="term" value="F:fatty acid elongase activity"/>
    <property type="evidence" value="ECO:0007669"/>
    <property type="project" value="UniProtKB-EC"/>
</dbReference>
<keyword evidence="2 10" id="KW-0444">Lipid biosynthesis</keyword>
<dbReference type="EC" id="2.3.1.199" evidence="10"/>
<evidence type="ECO:0000256" key="8">
    <source>
        <dbReference type="ARBA" id="ARBA00023136"/>
    </source>
</evidence>
<dbReference type="GO" id="GO:0034626">
    <property type="term" value="P:fatty acid elongation, polyunsaturated fatty acid"/>
    <property type="evidence" value="ECO:0007669"/>
    <property type="project" value="TreeGrafter"/>
</dbReference>
<evidence type="ECO:0000256" key="9">
    <source>
        <dbReference type="ARBA" id="ARBA00023160"/>
    </source>
</evidence>
<evidence type="ECO:0000256" key="10">
    <source>
        <dbReference type="RuleBase" id="RU361115"/>
    </source>
</evidence>
<dbReference type="Pfam" id="PF01151">
    <property type="entry name" value="ELO"/>
    <property type="match status" value="1"/>
</dbReference>
<feature type="transmembrane region" description="Helical" evidence="10">
    <location>
        <begin position="136"/>
        <end position="153"/>
    </location>
</feature>
<evidence type="ECO:0000256" key="3">
    <source>
        <dbReference type="ARBA" id="ARBA00022679"/>
    </source>
</evidence>
<evidence type="ECO:0000256" key="6">
    <source>
        <dbReference type="ARBA" id="ARBA00022989"/>
    </source>
</evidence>
<keyword evidence="8 10" id="KW-0472">Membrane</keyword>
<dbReference type="PROSITE" id="PS01188">
    <property type="entry name" value="ELO"/>
    <property type="match status" value="1"/>
</dbReference>
<feature type="transmembrane region" description="Helical" evidence="10">
    <location>
        <begin position="27"/>
        <end position="45"/>
    </location>
</feature>
<protein>
    <recommendedName>
        <fullName evidence="10">Elongation of very long chain fatty acids protein</fullName>
        <ecNumber evidence="10">2.3.1.199</ecNumber>
    </recommendedName>
    <alternativeName>
        <fullName evidence="10">Very-long-chain 3-oxoacyl-CoA synthase</fullName>
    </alternativeName>
</protein>
<dbReference type="InterPro" id="IPR030457">
    <property type="entry name" value="ELO_CS"/>
</dbReference>
<keyword evidence="3 10" id="KW-0808">Transferase</keyword>